<comment type="caution">
    <text evidence="4">The sequence shown here is derived from an EMBL/GenBank/DDBJ whole genome shotgun (WGS) entry which is preliminary data.</text>
</comment>
<name>A0A8H6YMC7_9AGAR</name>
<dbReference type="PANTHER" id="PTHR31138">
    <property type="entry name" value="CHROMOSOME 19, WHOLE GENOME SHOTGUN SEQUENCE"/>
    <property type="match status" value="1"/>
</dbReference>
<dbReference type="EMBL" id="JACAZH010000008">
    <property type="protein sequence ID" value="KAF7361297.1"/>
    <property type="molecule type" value="Genomic_DNA"/>
</dbReference>
<dbReference type="InterPro" id="IPR045967">
    <property type="entry name" value="HAM1-like_N"/>
</dbReference>
<dbReference type="PANTHER" id="PTHR31138:SF1">
    <property type="entry name" value="PDZ DOMAIN-CONTAINING PROTEIN"/>
    <property type="match status" value="1"/>
</dbReference>
<feature type="domain" description="HAM1-like N-terminal" evidence="3">
    <location>
        <begin position="6"/>
        <end position="179"/>
    </location>
</feature>
<feature type="region of interest" description="Disordered" evidence="1">
    <location>
        <begin position="156"/>
        <end position="186"/>
    </location>
</feature>
<evidence type="ECO:0000259" key="3">
    <source>
        <dbReference type="Pfam" id="PF19343"/>
    </source>
</evidence>
<evidence type="ECO:0000259" key="2">
    <source>
        <dbReference type="Pfam" id="PF14613"/>
    </source>
</evidence>
<dbReference type="OrthoDB" id="19394at2759"/>
<accession>A0A8H6YMC7</accession>
<evidence type="ECO:0000313" key="5">
    <source>
        <dbReference type="Proteomes" id="UP000623467"/>
    </source>
</evidence>
<feature type="domain" description="HAM1-like C-terminal" evidence="2">
    <location>
        <begin position="538"/>
        <end position="673"/>
    </location>
</feature>
<protein>
    <submittedName>
        <fullName evidence="4">Uncharacterized protein</fullName>
    </submittedName>
</protein>
<feature type="compositionally biased region" description="Basic and acidic residues" evidence="1">
    <location>
        <begin position="157"/>
        <end position="186"/>
    </location>
</feature>
<feature type="domain" description="HAM1-like N-terminal" evidence="3">
    <location>
        <begin position="270"/>
        <end position="503"/>
    </location>
</feature>
<dbReference type="Pfam" id="PF14613">
    <property type="entry name" value="HAM1_C"/>
    <property type="match status" value="1"/>
</dbReference>
<dbReference type="Pfam" id="PF19343">
    <property type="entry name" value="HAM1_N"/>
    <property type="match status" value="2"/>
</dbReference>
<evidence type="ECO:0000313" key="4">
    <source>
        <dbReference type="EMBL" id="KAF7361297.1"/>
    </source>
</evidence>
<feature type="region of interest" description="Disordered" evidence="1">
    <location>
        <begin position="660"/>
        <end position="735"/>
    </location>
</feature>
<feature type="compositionally biased region" description="Basic and acidic residues" evidence="1">
    <location>
        <begin position="713"/>
        <end position="725"/>
    </location>
</feature>
<proteinExistence type="predicted"/>
<dbReference type="InterPro" id="IPR027842">
    <property type="entry name" value="HAM1-like_C"/>
</dbReference>
<feature type="compositionally biased region" description="Basic and acidic residues" evidence="1">
    <location>
        <begin position="671"/>
        <end position="693"/>
    </location>
</feature>
<reference evidence="4" key="1">
    <citation type="submission" date="2020-05" db="EMBL/GenBank/DDBJ databases">
        <title>Mycena genomes resolve the evolution of fungal bioluminescence.</title>
        <authorList>
            <person name="Tsai I.J."/>
        </authorList>
    </citation>
    <scope>NUCLEOTIDE SEQUENCE</scope>
    <source>
        <strain evidence="4">160909Yilan</strain>
    </source>
</reference>
<keyword evidence="5" id="KW-1185">Reference proteome</keyword>
<sequence>MEKIASVLAAVDAGKLPSTEQLNSLDHWLTHSAFPPVEPSDHTQLSEQGAVLANDIREILISYNLINAHKKSLRFSDDNLLQEAIWHLTEGDVNTTDSSRDAEVSSDINAVRSSIRTILSIFWHNFTDGGFLPTDVTSFILLTLSDAAEVVQSQAGRTKDSLRQMEQEVQEGQRDSLGRDKQRLGEEEDKRVAFEHTMDTLKDVGSGAIGAHRSVKAKAGDISERASGLLWDTYYTACERARNDPVYHSALSTLFNVLHKIPPPTSISTKALDALKILLDRFVQPECSVDDLLNKTDRFVSAMRGNSGEFKAWVDKFFEHVHRSLDDPEYPSSDEAYQVGSHLRTRRRELLDPDTEPGRAWIALQETAQTFGAAVIADSDVRRVHAAHMQLGNDMKNAFVEAGTQAALEGPTWFWSDLFSGYVPRILSMLKDIPIPRTEYVDSDIEFVLENLDISSFAVNPAHISIHNTTSVDVLTSETSKTTTGVGTFTHIRLQAVQLALKDGLDVEIHLRRIQSVGERKAKHGYYRVERLEVQIADEVKIKVRQSNHAVVLSLFKPIVNKRLREALSRSLAEQFRAALDAADGIAWDVGRRAEVFADTGLARGAALAAAVWSEIGHLIRERSWSVRATGTGVVVEAGAQDADGPKFAMGAEPQILPGEKRGPLGTGSESLEHQAGRAADSFKRSVDSDADAKTQLNGAVGEGKGQVQSFRRSIEEKAAMERKNPGWKSTAFDI</sequence>
<dbReference type="AlphaFoldDB" id="A0A8H6YMC7"/>
<dbReference type="Proteomes" id="UP000623467">
    <property type="component" value="Unassembled WGS sequence"/>
</dbReference>
<evidence type="ECO:0000256" key="1">
    <source>
        <dbReference type="SAM" id="MobiDB-lite"/>
    </source>
</evidence>
<gene>
    <name evidence="4" type="ORF">MSAN_01162200</name>
</gene>
<organism evidence="4 5">
    <name type="scientific">Mycena sanguinolenta</name>
    <dbReference type="NCBI Taxonomy" id="230812"/>
    <lineage>
        <taxon>Eukaryota</taxon>
        <taxon>Fungi</taxon>
        <taxon>Dikarya</taxon>
        <taxon>Basidiomycota</taxon>
        <taxon>Agaricomycotina</taxon>
        <taxon>Agaricomycetes</taxon>
        <taxon>Agaricomycetidae</taxon>
        <taxon>Agaricales</taxon>
        <taxon>Marasmiineae</taxon>
        <taxon>Mycenaceae</taxon>
        <taxon>Mycena</taxon>
    </lineage>
</organism>